<feature type="transmembrane region" description="Helical" evidence="6">
    <location>
        <begin position="255"/>
        <end position="274"/>
    </location>
</feature>
<dbReference type="PANTHER" id="PTHR35007">
    <property type="entry name" value="INTEGRAL MEMBRANE PROTEIN-RELATED"/>
    <property type="match status" value="1"/>
</dbReference>
<dbReference type="OrthoDB" id="9803381at2"/>
<organism evidence="8 9">
    <name type="scientific">Lucifera butyrica</name>
    <dbReference type="NCBI Taxonomy" id="1351585"/>
    <lineage>
        <taxon>Bacteria</taxon>
        <taxon>Bacillati</taxon>
        <taxon>Bacillota</taxon>
        <taxon>Negativicutes</taxon>
        <taxon>Veillonellales</taxon>
        <taxon>Veillonellaceae</taxon>
        <taxon>Lucifera</taxon>
    </lineage>
</organism>
<keyword evidence="4 6" id="KW-1133">Transmembrane helix</keyword>
<name>A0A498RDB0_9FIRM</name>
<feature type="transmembrane region" description="Helical" evidence="6">
    <location>
        <begin position="286"/>
        <end position="306"/>
    </location>
</feature>
<dbReference type="Proteomes" id="UP000277811">
    <property type="component" value="Unassembled WGS sequence"/>
</dbReference>
<keyword evidence="3 6" id="KW-0812">Transmembrane</keyword>
<gene>
    <name evidence="8" type="ORF">LUCI_4741</name>
</gene>
<dbReference type="InterPro" id="IPR018076">
    <property type="entry name" value="T2SS_GspF_dom"/>
</dbReference>
<evidence type="ECO:0000259" key="7">
    <source>
        <dbReference type="Pfam" id="PF00482"/>
    </source>
</evidence>
<evidence type="ECO:0000256" key="4">
    <source>
        <dbReference type="ARBA" id="ARBA00022989"/>
    </source>
</evidence>
<keyword evidence="9" id="KW-1185">Reference proteome</keyword>
<evidence type="ECO:0000256" key="6">
    <source>
        <dbReference type="SAM" id="Phobius"/>
    </source>
</evidence>
<dbReference type="AlphaFoldDB" id="A0A498RDB0"/>
<accession>A0A498RDB0</accession>
<feature type="domain" description="Type II secretion system protein GspF" evidence="7">
    <location>
        <begin position="147"/>
        <end position="272"/>
    </location>
</feature>
<dbReference type="RefSeq" id="WP_122630246.1">
    <property type="nucleotide sequence ID" value="NZ_UPPP01000119.1"/>
</dbReference>
<proteinExistence type="predicted"/>
<evidence type="ECO:0000256" key="5">
    <source>
        <dbReference type="ARBA" id="ARBA00023136"/>
    </source>
</evidence>
<feature type="transmembrane region" description="Helical" evidence="6">
    <location>
        <begin position="6"/>
        <end position="26"/>
    </location>
</feature>
<dbReference type="GO" id="GO:0005886">
    <property type="term" value="C:plasma membrane"/>
    <property type="evidence" value="ECO:0007669"/>
    <property type="project" value="UniProtKB-SubCell"/>
</dbReference>
<dbReference type="InterPro" id="IPR042094">
    <property type="entry name" value="T2SS_GspF_sf"/>
</dbReference>
<keyword evidence="5 6" id="KW-0472">Membrane</keyword>
<dbReference type="EMBL" id="UPPP01000119">
    <property type="protein sequence ID" value="VBB09451.1"/>
    <property type="molecule type" value="Genomic_DNA"/>
</dbReference>
<evidence type="ECO:0000256" key="1">
    <source>
        <dbReference type="ARBA" id="ARBA00004651"/>
    </source>
</evidence>
<dbReference type="Gene3D" id="1.20.81.30">
    <property type="entry name" value="Type II secretion system (T2SS), domain F"/>
    <property type="match status" value="1"/>
</dbReference>
<sequence>MNLVTVALYVFIITFFVLLVLFRFLAGRQRIRERVDSVAEDMKDAPSMSGLRGIIGQFSTYCESASWARQKEDLLVRAGVPFKGSEFMVISIGLALIGMLLLLLVSRGSFGLAMAGGIAVFYLPTFIVRRKIKKKQSLLNEQLPPALALMANSLRSGNSYMQAIDLVSQEMPYPMSEEFGTVIKEMNLGMSTEDAFVNLVKRVDTDDMDLTVTAFLIQRQVGGNLAELLDNIAQTIRERISMKQKISTITAQGKISAIVLSFLPVVVVVMLYLVNREYLMSFLNHPIGKLMTGLGLGLQGIGVVWMRKIVNIDV</sequence>
<evidence type="ECO:0000256" key="3">
    <source>
        <dbReference type="ARBA" id="ARBA00022692"/>
    </source>
</evidence>
<comment type="subcellular location">
    <subcellularLocation>
        <location evidence="1">Cell membrane</location>
        <topology evidence="1">Multi-pass membrane protein</topology>
    </subcellularLocation>
</comment>
<protein>
    <submittedName>
        <fullName evidence="8">Type ii secretion system (T2ss) protein f</fullName>
    </submittedName>
</protein>
<evidence type="ECO:0000313" key="8">
    <source>
        <dbReference type="EMBL" id="VBB09451.1"/>
    </source>
</evidence>
<reference evidence="8 9" key="1">
    <citation type="submission" date="2018-06" db="EMBL/GenBank/DDBJ databases">
        <authorList>
            <person name="Strepis N."/>
        </authorList>
    </citation>
    <scope>NUCLEOTIDE SEQUENCE [LARGE SCALE GENOMIC DNA]</scope>
    <source>
        <strain evidence="8">LUCI</strain>
    </source>
</reference>
<keyword evidence="2" id="KW-1003">Cell membrane</keyword>
<feature type="transmembrane region" description="Helical" evidence="6">
    <location>
        <begin position="110"/>
        <end position="128"/>
    </location>
</feature>
<evidence type="ECO:0000256" key="2">
    <source>
        <dbReference type="ARBA" id="ARBA00022475"/>
    </source>
</evidence>
<feature type="transmembrane region" description="Helical" evidence="6">
    <location>
        <begin position="87"/>
        <end position="104"/>
    </location>
</feature>
<evidence type="ECO:0000313" key="9">
    <source>
        <dbReference type="Proteomes" id="UP000277811"/>
    </source>
</evidence>
<dbReference type="PANTHER" id="PTHR35007:SF1">
    <property type="entry name" value="PILUS ASSEMBLY PROTEIN"/>
    <property type="match status" value="1"/>
</dbReference>
<dbReference type="Pfam" id="PF00482">
    <property type="entry name" value="T2SSF"/>
    <property type="match status" value="1"/>
</dbReference>